<dbReference type="InterPro" id="IPR006275">
    <property type="entry name" value="CPSase_lsu"/>
</dbReference>
<feature type="binding site" evidence="14">
    <location>
        <position position="169"/>
    </location>
    <ligand>
        <name>ATP</name>
        <dbReference type="ChEBI" id="CHEBI:30616"/>
        <label>1</label>
    </ligand>
</feature>
<feature type="binding site" evidence="14">
    <location>
        <position position="285"/>
    </location>
    <ligand>
        <name>Mg(2+)</name>
        <dbReference type="ChEBI" id="CHEBI:18420"/>
        <label>1</label>
    </ligand>
</feature>
<dbReference type="EC" id="6.3.5.5" evidence="14"/>
<dbReference type="SUPFAM" id="SSF56059">
    <property type="entry name" value="Glutathione synthetase ATP-binding domain-like"/>
    <property type="match status" value="2"/>
</dbReference>
<proteinExistence type="inferred from homology"/>
<dbReference type="Gene3D" id="1.10.1030.10">
    <property type="entry name" value="Carbamoyl-phosphate synthetase, large subunit oligomerisation domain"/>
    <property type="match status" value="1"/>
</dbReference>
<evidence type="ECO:0000256" key="14">
    <source>
        <dbReference type="HAMAP-Rule" id="MF_01210"/>
    </source>
</evidence>
<feature type="binding site" evidence="14">
    <location>
        <position position="839"/>
    </location>
    <ligand>
        <name>Mg(2+)</name>
        <dbReference type="ChEBI" id="CHEBI:18420"/>
        <label>3</label>
    </ligand>
</feature>
<evidence type="ECO:0000256" key="9">
    <source>
        <dbReference type="ARBA" id="ARBA00022840"/>
    </source>
</evidence>
<dbReference type="InterPro" id="IPR005479">
    <property type="entry name" value="CPAse_ATP-bd"/>
</dbReference>
<comment type="function">
    <text evidence="14">Large subunit of the glutamine-dependent carbamoyl phosphate synthetase (CPSase). CPSase catalyzes the formation of carbamoyl phosphate from the ammonia moiety of glutamine, carbonate, and phosphate donated by ATP, constituting the first step of 2 biosynthetic pathways, one leading to arginine and/or urea and the other to pyrimidine nucleotides. The large subunit (synthetase) binds the substrates ammonia (free or transferred from glutamine from the small subunit), hydrogencarbonate and ATP and carries out an ATP-coupled ligase reaction, activating hydrogencarbonate by forming carboxy phosphate which reacts with ammonia to form carbamoyl phosphate.</text>
</comment>
<dbReference type="NCBIfam" id="NF003671">
    <property type="entry name" value="PRK05294.1"/>
    <property type="match status" value="1"/>
</dbReference>
<feature type="binding site" evidence="14">
    <location>
        <position position="755"/>
    </location>
    <ligand>
        <name>ATP</name>
        <dbReference type="ChEBI" id="CHEBI:30616"/>
        <label>2</label>
    </ligand>
</feature>
<feature type="region of interest" description="Allosteric domain" evidence="14">
    <location>
        <begin position="935"/>
        <end position="1072"/>
    </location>
</feature>
<comment type="pathway">
    <text evidence="14">Pyrimidine metabolism; UMP biosynthesis via de novo pathway; (S)-dihydroorotate from bicarbonate: step 1/3.</text>
</comment>
<dbReference type="PROSITE" id="PS00867">
    <property type="entry name" value="CPSASE_2"/>
    <property type="match status" value="2"/>
</dbReference>
<organism evidence="17 18">
    <name type="scientific">Undibacterium flavidum</name>
    <dbReference type="NCBI Taxonomy" id="2762297"/>
    <lineage>
        <taxon>Bacteria</taxon>
        <taxon>Pseudomonadati</taxon>
        <taxon>Pseudomonadota</taxon>
        <taxon>Betaproteobacteria</taxon>
        <taxon>Burkholderiales</taxon>
        <taxon>Oxalobacteraceae</taxon>
        <taxon>Undibacterium</taxon>
    </lineage>
</organism>
<comment type="pathway">
    <text evidence="1 14">Amino-acid biosynthesis; L-arginine biosynthesis; carbamoyl phosphate from bicarbonate: step 1/1.</text>
</comment>
<feature type="binding site" evidence="14">
    <location>
        <position position="823"/>
    </location>
    <ligand>
        <name>ATP</name>
        <dbReference type="ChEBI" id="CHEBI:30616"/>
        <label>2</label>
    </ligand>
</feature>
<keyword evidence="6" id="KW-0479">Metal-binding</keyword>
<dbReference type="InterPro" id="IPR033937">
    <property type="entry name" value="MGS_CPS_CarB"/>
</dbReference>
<comment type="domain">
    <text evidence="14">The large subunit is composed of 2 ATP-grasp domains that are involved in binding the 2 ATP molecules needed for carbamoyl phosphate synthesis. The N-terminal ATP-grasp domain (referred to as the carboxyphosphate synthetic component) catalyzes the ATP-dependent phosphorylation of hydrogencarbonate to carboxyphosphate and the subsequent nucleophilic attack by ammonia to form a carbamate intermediate. The C-terminal ATP-grasp domain (referred to as the carbamoyl phosphate synthetic component) then catalyzes the phosphorylation of carbamate with the second ATP to form the end product carbamoyl phosphate. The reactive and unstable enzyme intermediates are sequentially channeled from one active site to the next through the interior of the protein over a distance of at least 96 A.</text>
</comment>
<feature type="binding site" evidence="14">
    <location>
        <position position="241"/>
    </location>
    <ligand>
        <name>ATP</name>
        <dbReference type="ChEBI" id="CHEBI:30616"/>
        <label>1</label>
    </ligand>
</feature>
<feature type="binding site" evidence="14">
    <location>
        <position position="299"/>
    </location>
    <ligand>
        <name>Mg(2+)</name>
        <dbReference type="ChEBI" id="CHEBI:18420"/>
        <label>2</label>
    </ligand>
</feature>
<dbReference type="InterPro" id="IPR005483">
    <property type="entry name" value="CPSase_dom"/>
</dbReference>
<keyword evidence="3 14" id="KW-0055">Arginine biosynthesis</keyword>
<comment type="subunit">
    <text evidence="14">Composed of two chains; the small (or glutamine) chain promotes the hydrolysis of glutamine to ammonia, which is used by the large (or ammonia) chain to synthesize carbamoyl phosphate. Tetramer of heterodimers (alpha,beta)4.</text>
</comment>
<evidence type="ECO:0000256" key="6">
    <source>
        <dbReference type="ARBA" id="ARBA00022723"/>
    </source>
</evidence>
<feature type="binding site" evidence="14">
    <location>
        <position position="750"/>
    </location>
    <ligand>
        <name>ATP</name>
        <dbReference type="ChEBI" id="CHEBI:30616"/>
        <label>2</label>
    </ligand>
</feature>
<evidence type="ECO:0000313" key="18">
    <source>
        <dbReference type="Proteomes" id="UP000624279"/>
    </source>
</evidence>
<dbReference type="EMBL" id="JACOGA010000010">
    <property type="protein sequence ID" value="MBC3874384.1"/>
    <property type="molecule type" value="Genomic_DNA"/>
</dbReference>
<feature type="region of interest" description="Carboxyphosphate synthetic domain" evidence="14">
    <location>
        <begin position="1"/>
        <end position="403"/>
    </location>
</feature>
<feature type="binding site" evidence="14">
    <location>
        <position position="242"/>
    </location>
    <ligand>
        <name>ATP</name>
        <dbReference type="ChEBI" id="CHEBI:30616"/>
        <label>1</label>
    </ligand>
</feature>
<dbReference type="InterPro" id="IPR011607">
    <property type="entry name" value="MGS-like_dom"/>
</dbReference>
<keyword evidence="8 14" id="KW-0547">Nucleotide-binding</keyword>
<dbReference type="InterPro" id="IPR011761">
    <property type="entry name" value="ATP-grasp"/>
</dbReference>
<feature type="binding site" evidence="14">
    <location>
        <position position="748"/>
    </location>
    <ligand>
        <name>ATP</name>
        <dbReference type="ChEBI" id="CHEBI:30616"/>
        <label>2</label>
    </ligand>
</feature>
<feature type="binding site" evidence="14">
    <location>
        <position position="299"/>
    </location>
    <ligand>
        <name>Mn(2+)</name>
        <dbReference type="ChEBI" id="CHEBI:29035"/>
        <label>2</label>
    </ligand>
</feature>
<dbReference type="PANTHER" id="PTHR11405:SF53">
    <property type="entry name" value="CARBAMOYL-PHOSPHATE SYNTHASE [AMMONIA], MITOCHONDRIAL"/>
    <property type="match status" value="1"/>
</dbReference>
<dbReference type="PRINTS" id="PR00098">
    <property type="entry name" value="CPSASE"/>
</dbReference>
<feature type="binding site" evidence="14">
    <location>
        <position position="299"/>
    </location>
    <ligand>
        <name>Mg(2+)</name>
        <dbReference type="ChEBI" id="CHEBI:18420"/>
        <label>1</label>
    </ligand>
</feature>
<dbReference type="PROSITE" id="PS51855">
    <property type="entry name" value="MGS"/>
    <property type="match status" value="1"/>
</dbReference>
<dbReference type="RefSeq" id="WP_186942373.1">
    <property type="nucleotide sequence ID" value="NZ_JACOGA010000010.1"/>
</dbReference>
<feature type="binding site" evidence="14">
    <location>
        <position position="839"/>
    </location>
    <ligand>
        <name>ATP</name>
        <dbReference type="ChEBI" id="CHEBI:30616"/>
        <label>2</label>
    </ligand>
</feature>
<feature type="binding site" evidence="14">
    <location>
        <position position="782"/>
    </location>
    <ligand>
        <name>ATP</name>
        <dbReference type="ChEBI" id="CHEBI:30616"/>
        <label>2</label>
    </ligand>
</feature>
<feature type="binding site" evidence="14">
    <location>
        <position position="175"/>
    </location>
    <ligand>
        <name>ATP</name>
        <dbReference type="ChEBI" id="CHEBI:30616"/>
        <label>1</label>
    </ligand>
</feature>
<dbReference type="InterPro" id="IPR016185">
    <property type="entry name" value="PreATP-grasp_dom_sf"/>
</dbReference>
<dbReference type="InterPro" id="IPR036914">
    <property type="entry name" value="MGS-like_dom_sf"/>
</dbReference>
<keyword evidence="18" id="KW-1185">Reference proteome</keyword>
<feature type="binding site" evidence="14">
    <location>
        <position position="781"/>
    </location>
    <ligand>
        <name>ATP</name>
        <dbReference type="ChEBI" id="CHEBI:30616"/>
        <label>2</label>
    </ligand>
</feature>
<feature type="binding site" evidence="14">
    <location>
        <position position="208"/>
    </location>
    <ligand>
        <name>ATP</name>
        <dbReference type="ChEBI" id="CHEBI:30616"/>
        <label>1</label>
    </ligand>
</feature>
<evidence type="ECO:0000259" key="15">
    <source>
        <dbReference type="PROSITE" id="PS50975"/>
    </source>
</evidence>
<evidence type="ECO:0000256" key="10">
    <source>
        <dbReference type="ARBA" id="ARBA00022842"/>
    </source>
</evidence>
<keyword evidence="9 14" id="KW-0067">ATP-binding</keyword>
<evidence type="ECO:0000256" key="12">
    <source>
        <dbReference type="ARBA" id="ARBA00023211"/>
    </source>
</evidence>
<feature type="domain" description="MGS-like" evidence="16">
    <location>
        <begin position="935"/>
        <end position="1072"/>
    </location>
</feature>
<feature type="binding site" evidence="14">
    <location>
        <position position="176"/>
    </location>
    <ligand>
        <name>ATP</name>
        <dbReference type="ChEBI" id="CHEBI:30616"/>
        <label>1</label>
    </ligand>
</feature>
<gene>
    <name evidence="14 17" type="primary">carB</name>
    <name evidence="17" type="ORF">H8K55_12350</name>
</gene>
<feature type="binding site" evidence="14">
    <location>
        <position position="299"/>
    </location>
    <ligand>
        <name>Mn(2+)</name>
        <dbReference type="ChEBI" id="CHEBI:29035"/>
        <label>1</label>
    </ligand>
</feature>
<evidence type="ECO:0000256" key="7">
    <source>
        <dbReference type="ARBA" id="ARBA00022737"/>
    </source>
</evidence>
<feature type="binding site" evidence="14">
    <location>
        <position position="783"/>
    </location>
    <ligand>
        <name>ATP</name>
        <dbReference type="ChEBI" id="CHEBI:30616"/>
        <label>2</label>
    </ligand>
</feature>
<dbReference type="CDD" id="cd01424">
    <property type="entry name" value="MGS_CPS_II"/>
    <property type="match status" value="1"/>
</dbReference>
<evidence type="ECO:0000313" key="17">
    <source>
        <dbReference type="EMBL" id="MBC3874384.1"/>
    </source>
</evidence>
<feature type="binding site" evidence="14">
    <location>
        <position position="841"/>
    </location>
    <ligand>
        <name>Mn(2+)</name>
        <dbReference type="ChEBI" id="CHEBI:29035"/>
        <label>4</label>
    </ligand>
</feature>
<evidence type="ECO:0000256" key="8">
    <source>
        <dbReference type="ARBA" id="ARBA00022741"/>
    </source>
</evidence>
<feature type="binding site" evidence="14">
    <location>
        <position position="243"/>
    </location>
    <ligand>
        <name>ATP</name>
        <dbReference type="ChEBI" id="CHEBI:30616"/>
        <label>1</label>
    </ligand>
</feature>
<dbReference type="SUPFAM" id="SSF52440">
    <property type="entry name" value="PreATP-grasp domain"/>
    <property type="match status" value="2"/>
</dbReference>
<dbReference type="Gene3D" id="3.40.50.1380">
    <property type="entry name" value="Methylglyoxal synthase-like domain"/>
    <property type="match status" value="1"/>
</dbReference>
<feature type="binding site" evidence="14">
    <location>
        <position position="299"/>
    </location>
    <ligand>
        <name>ATP</name>
        <dbReference type="ChEBI" id="CHEBI:30616"/>
        <label>1</label>
    </ligand>
</feature>
<dbReference type="GO" id="GO:0004088">
    <property type="term" value="F:carbamoyl-phosphate synthase (glutamine-hydrolyzing) activity"/>
    <property type="evidence" value="ECO:0007669"/>
    <property type="project" value="UniProtKB-EC"/>
</dbReference>
<reference evidence="17 18" key="1">
    <citation type="submission" date="2020-08" db="EMBL/GenBank/DDBJ databases">
        <title>Novel species isolated from subtropical streams in China.</title>
        <authorList>
            <person name="Lu H."/>
        </authorList>
    </citation>
    <scope>NUCLEOTIDE SEQUENCE [LARGE SCALE GENOMIC DNA]</scope>
    <source>
        <strain evidence="17 18">LX15W</strain>
    </source>
</reference>
<dbReference type="HAMAP" id="MF_01210_A">
    <property type="entry name" value="CPSase_L_chain_A"/>
    <property type="match status" value="1"/>
</dbReference>
<dbReference type="InterPro" id="IPR058047">
    <property type="entry name" value="CPSase_preATP-grasp"/>
</dbReference>
<feature type="binding site" evidence="14">
    <location>
        <position position="839"/>
    </location>
    <ligand>
        <name>Mn(2+)</name>
        <dbReference type="ChEBI" id="CHEBI:29035"/>
        <label>4</label>
    </ligand>
</feature>
<feature type="binding site" evidence="14">
    <location>
        <position position="301"/>
    </location>
    <ligand>
        <name>Mn(2+)</name>
        <dbReference type="ChEBI" id="CHEBI:29035"/>
        <label>2</label>
    </ligand>
</feature>
<comment type="catalytic activity">
    <reaction evidence="14">
        <text>hydrogencarbonate + L-glutamine + 2 ATP + H2O = carbamoyl phosphate + L-glutamate + 2 ADP + phosphate + 2 H(+)</text>
        <dbReference type="Rhea" id="RHEA:18633"/>
        <dbReference type="ChEBI" id="CHEBI:15377"/>
        <dbReference type="ChEBI" id="CHEBI:15378"/>
        <dbReference type="ChEBI" id="CHEBI:17544"/>
        <dbReference type="ChEBI" id="CHEBI:29985"/>
        <dbReference type="ChEBI" id="CHEBI:30616"/>
        <dbReference type="ChEBI" id="CHEBI:43474"/>
        <dbReference type="ChEBI" id="CHEBI:58228"/>
        <dbReference type="ChEBI" id="CHEBI:58359"/>
        <dbReference type="ChEBI" id="CHEBI:456216"/>
        <dbReference type="EC" id="6.3.5.5"/>
    </reaction>
</comment>
<evidence type="ECO:0000256" key="3">
    <source>
        <dbReference type="ARBA" id="ARBA00022571"/>
    </source>
</evidence>
<comment type="caution">
    <text evidence="14">Lacks conserved residue(s) required for the propagation of feature annotation.</text>
</comment>
<dbReference type="Gene3D" id="3.30.470.20">
    <property type="entry name" value="ATP-grasp fold, B domain"/>
    <property type="match status" value="2"/>
</dbReference>
<comment type="catalytic activity">
    <reaction evidence="13 14">
        <text>hydrogencarbonate + NH4(+) + 2 ATP = carbamoyl phosphate + 2 ADP + phosphate + 2 H(+)</text>
        <dbReference type="Rhea" id="RHEA:18029"/>
        <dbReference type="ChEBI" id="CHEBI:15378"/>
        <dbReference type="ChEBI" id="CHEBI:17544"/>
        <dbReference type="ChEBI" id="CHEBI:28938"/>
        <dbReference type="ChEBI" id="CHEBI:30616"/>
        <dbReference type="ChEBI" id="CHEBI:43474"/>
        <dbReference type="ChEBI" id="CHEBI:58228"/>
        <dbReference type="ChEBI" id="CHEBI:456216"/>
        <dbReference type="EC" id="6.3.4.16"/>
    </reaction>
</comment>
<feature type="binding site" evidence="14">
    <location>
        <position position="823"/>
    </location>
    <ligand>
        <name>Mn(2+)</name>
        <dbReference type="ChEBI" id="CHEBI:29035"/>
        <label>3</label>
    </ligand>
</feature>
<feature type="binding site" evidence="14">
    <location>
        <position position="129"/>
    </location>
    <ligand>
        <name>ATP</name>
        <dbReference type="ChEBI" id="CHEBI:30616"/>
        <label>1</label>
    </ligand>
</feature>
<dbReference type="InterPro" id="IPR005480">
    <property type="entry name" value="CPSase_lsu_oligo"/>
</dbReference>
<evidence type="ECO:0000256" key="5">
    <source>
        <dbReference type="ARBA" id="ARBA00022605"/>
    </source>
</evidence>
<comment type="similarity">
    <text evidence="2 14">Belongs to the CarB family.</text>
</comment>
<name>A0ABR6YCW7_9BURK</name>
<evidence type="ECO:0000256" key="2">
    <source>
        <dbReference type="ARBA" id="ARBA00009799"/>
    </source>
</evidence>
<feature type="binding site" evidence="14">
    <location>
        <position position="841"/>
    </location>
    <ligand>
        <name>Mg(2+)</name>
        <dbReference type="ChEBI" id="CHEBI:18420"/>
        <label>4</label>
    </ligand>
</feature>
<protein>
    <recommendedName>
        <fullName evidence="14">Carbamoyl phosphate synthase large chain</fullName>
        <ecNumber evidence="14">6.3.4.16</ecNumber>
        <ecNumber evidence="14">6.3.5.5</ecNumber>
    </recommendedName>
    <alternativeName>
        <fullName evidence="14">Carbamoyl phosphate synthetase ammonia chain</fullName>
    </alternativeName>
</protein>
<keyword evidence="4 14" id="KW-0436">Ligase</keyword>
<keyword evidence="7 14" id="KW-0677">Repeat</keyword>
<dbReference type="EC" id="6.3.4.16" evidence="14"/>
<evidence type="ECO:0000256" key="4">
    <source>
        <dbReference type="ARBA" id="ARBA00022598"/>
    </source>
</evidence>
<feature type="binding site" evidence="14">
    <location>
        <position position="285"/>
    </location>
    <ligand>
        <name>Mn(2+)</name>
        <dbReference type="ChEBI" id="CHEBI:29035"/>
        <label>1</label>
    </ligand>
</feature>
<dbReference type="SMART" id="SM00851">
    <property type="entry name" value="MGS"/>
    <property type="match status" value="1"/>
</dbReference>
<sequence length="1072" mass="117368">MPKRIDIKSILIIGAGPIIIGQACEFDYSGAQACKALREEGYKVILVNSNPATIMTDPEMADVTYIEPITWQVVERIIDKERPDAILPTMGGQTALNCALDLHKHGVLEKYKCELIGASPEAIDKAEDRSKFKDAMTKIGLGSARSGVAHSMEESWAVQKTVGFPVIIRPSFTMGGTGGGIAYNEEEFETICKRGLEASPTNELLIEESLIGWKEYEMEVVRDKADNCIIVCSIENLDPMGVHTGDSITVAPAQTLTDKEYQIMRNASLAVLREIGVDTGGSNVQFSVNPADGRMIVIEMNPRVSRSSALASKATGFPIAKIAAKLAVGFTLDELRNEITGGQTPASFEPSIDYVVTKIPRFTFEKFPQADNRLTTQMKSVGEVMAIGRTFQESFQKALRGLEVGVDGMNEKTTDREVLEKELGAPGPDRIWYVGDAFAQGFTMEEVHQLTRIDPWFLAQIKDIIDIELWLETQSLDAVDKDLLLKLKKKGFSDRRLAKLLKSTGTAVREKRIALNVRPVYKRVDTCAGEFATKTAYMYSTYEDECESAPTDKKKIIVLGGGPNRIGQGIEFDYCCVHAAFAMREDGYETIMVNCNPETVSTDYDTSDRLYFEPLTLEDVLEIVDLEKPVGVIVQYGGQTPLKLALELEANGVPIIGTSPDMIDAAEDRERFQKMLHELGLRQPPNRTARTEDEAIALAQEIGYPLVVRPSYVLGGRAMEIVHEQRDLERYMREAVKVSHDSPVLLDRFLNDAIEVDVDCLSDGTRTFIGGVMEHIEQAGVHSGDSACSLPPYSLKQATIDELKRQTSLMAKGLNVVGLMNVQFAIQQKDGEDVVYVLEVNPRASRTVPYVSKVTGLQLAKIAARCMVGQSLDSQGIYKEVIPSYFSVKEAVFPFVKFPGVDTILGPEMKSTGEVMGVGKTFGEAFVKSQLGAGVKLPRSGKVFLTVKNADKPRAINIAKNLIAMGFELVATKGTAAAISAAGVTCASVNKVAEGRPHVVDLLKNREVVMVINTVEEKRNAIADSRSIRVSALASGATTITTIAGAEAAVEGMRHLDELHVYDLQGLHKSLH</sequence>
<keyword evidence="10" id="KW-0460">Magnesium</keyword>
<feature type="binding site" evidence="14">
    <location>
        <position position="215"/>
    </location>
    <ligand>
        <name>ATP</name>
        <dbReference type="ChEBI" id="CHEBI:30616"/>
        <label>1</label>
    </ligand>
</feature>
<evidence type="ECO:0000256" key="13">
    <source>
        <dbReference type="ARBA" id="ARBA00047359"/>
    </source>
</evidence>
<evidence type="ECO:0000256" key="1">
    <source>
        <dbReference type="ARBA" id="ARBA00005077"/>
    </source>
</evidence>
<feature type="binding site" evidence="14">
    <location>
        <position position="839"/>
    </location>
    <ligand>
        <name>Mg(2+)</name>
        <dbReference type="ChEBI" id="CHEBI:18420"/>
        <label>4</label>
    </ligand>
</feature>
<feature type="binding site" evidence="14">
    <location>
        <position position="285"/>
    </location>
    <ligand>
        <name>ATP</name>
        <dbReference type="ChEBI" id="CHEBI:30616"/>
        <label>1</label>
    </ligand>
</feature>
<feature type="domain" description="ATP-grasp" evidence="15">
    <location>
        <begin position="133"/>
        <end position="328"/>
    </location>
</feature>
<keyword evidence="11 14" id="KW-0665">Pyrimidine biosynthesis</keyword>
<dbReference type="Pfam" id="PF02786">
    <property type="entry name" value="CPSase_L_D2"/>
    <property type="match status" value="2"/>
</dbReference>
<dbReference type="PANTHER" id="PTHR11405">
    <property type="entry name" value="CARBAMOYLTRANSFERASE FAMILY MEMBER"/>
    <property type="match status" value="1"/>
</dbReference>
<evidence type="ECO:0000256" key="11">
    <source>
        <dbReference type="ARBA" id="ARBA00022975"/>
    </source>
</evidence>
<keyword evidence="12" id="KW-0464">Manganese</keyword>
<evidence type="ECO:0000259" key="16">
    <source>
        <dbReference type="PROSITE" id="PS51855"/>
    </source>
</evidence>
<keyword evidence="5 14" id="KW-0028">Amino-acid biosynthesis</keyword>
<feature type="binding site" evidence="14">
    <location>
        <position position="839"/>
    </location>
    <ligand>
        <name>Mn(2+)</name>
        <dbReference type="ChEBI" id="CHEBI:29035"/>
        <label>3</label>
    </ligand>
</feature>
<feature type="binding site" evidence="14">
    <location>
        <position position="210"/>
    </location>
    <ligand>
        <name>ATP</name>
        <dbReference type="ChEBI" id="CHEBI:30616"/>
        <label>1</label>
    </ligand>
</feature>
<comment type="cofactor">
    <cofactor evidence="14">
        <name>Mg(2+)</name>
        <dbReference type="ChEBI" id="CHEBI:18420"/>
    </cofactor>
    <cofactor evidence="14">
        <name>Mn(2+)</name>
        <dbReference type="ChEBI" id="CHEBI:29035"/>
    </cofactor>
    <text evidence="14">Binds 4 Mg(2+) or Mn(2+) ions per subunit.</text>
</comment>
<dbReference type="Gene3D" id="3.40.50.20">
    <property type="match status" value="2"/>
</dbReference>
<dbReference type="Pfam" id="PF02142">
    <property type="entry name" value="MGS"/>
    <property type="match status" value="1"/>
</dbReference>
<dbReference type="Pfam" id="PF02787">
    <property type="entry name" value="CPSase_L_D3"/>
    <property type="match status" value="1"/>
</dbReference>
<dbReference type="NCBIfam" id="NF009455">
    <property type="entry name" value="PRK12815.1"/>
    <property type="match status" value="1"/>
</dbReference>
<dbReference type="NCBIfam" id="TIGR01369">
    <property type="entry name" value="CPSaseII_lrg"/>
    <property type="match status" value="1"/>
</dbReference>
<dbReference type="SMART" id="SM01096">
    <property type="entry name" value="CPSase_L_D3"/>
    <property type="match status" value="1"/>
</dbReference>
<feature type="binding site" evidence="14">
    <location>
        <position position="301"/>
    </location>
    <ligand>
        <name>Mg(2+)</name>
        <dbReference type="ChEBI" id="CHEBI:18420"/>
        <label>2</label>
    </ligand>
</feature>
<accession>A0ABR6YCW7</accession>
<feature type="binding site" evidence="14">
    <location>
        <position position="709"/>
    </location>
    <ligand>
        <name>ATP</name>
        <dbReference type="ChEBI" id="CHEBI:30616"/>
        <label>2</label>
    </ligand>
</feature>
<dbReference type="PROSITE" id="PS51257">
    <property type="entry name" value="PROKAR_LIPOPROTEIN"/>
    <property type="match status" value="1"/>
</dbReference>
<dbReference type="SUPFAM" id="SSF52335">
    <property type="entry name" value="Methylglyoxal synthase-like"/>
    <property type="match status" value="1"/>
</dbReference>
<dbReference type="InterPro" id="IPR036897">
    <property type="entry name" value="CarbamoylP_synth_lsu_oligo_sf"/>
</dbReference>
<dbReference type="HAMAP" id="MF_01210_B">
    <property type="entry name" value="CPSase_L_chain_B"/>
    <property type="match status" value="1"/>
</dbReference>
<comment type="caution">
    <text evidence="17">The sequence shown here is derived from an EMBL/GenBank/DDBJ whole genome shotgun (WGS) entry which is preliminary data.</text>
</comment>
<dbReference type="PROSITE" id="PS00866">
    <property type="entry name" value="CPSASE_1"/>
    <property type="match status" value="2"/>
</dbReference>
<feature type="binding site" evidence="14">
    <location>
        <position position="780"/>
    </location>
    <ligand>
        <name>ATP</name>
        <dbReference type="ChEBI" id="CHEBI:30616"/>
        <label>2</label>
    </ligand>
</feature>
<feature type="domain" description="ATP-grasp" evidence="15">
    <location>
        <begin position="673"/>
        <end position="868"/>
    </location>
</feature>
<dbReference type="Pfam" id="PF25596">
    <property type="entry name" value="CPSase_L_D1"/>
    <property type="match status" value="2"/>
</dbReference>
<dbReference type="Proteomes" id="UP000624279">
    <property type="component" value="Unassembled WGS sequence"/>
</dbReference>
<dbReference type="SUPFAM" id="SSF48108">
    <property type="entry name" value="Carbamoyl phosphate synthetase, large subunit connection domain"/>
    <property type="match status" value="1"/>
</dbReference>
<feature type="binding site" evidence="14">
    <location>
        <position position="823"/>
    </location>
    <ligand>
        <name>Mg(2+)</name>
        <dbReference type="ChEBI" id="CHEBI:18420"/>
        <label>3</label>
    </ligand>
</feature>
<dbReference type="PROSITE" id="PS50975">
    <property type="entry name" value="ATP_GRASP"/>
    <property type="match status" value="2"/>
</dbReference>